<gene>
    <name evidence="1" type="ORF">CEXT_99141</name>
</gene>
<comment type="caution">
    <text evidence="1">The sequence shown here is derived from an EMBL/GenBank/DDBJ whole genome shotgun (WGS) entry which is preliminary data.</text>
</comment>
<name>A0AAV4NWT8_CAEEX</name>
<protein>
    <submittedName>
        <fullName evidence="1">Uncharacterized protein</fullName>
    </submittedName>
</protein>
<proteinExistence type="predicted"/>
<sequence>MTFFIGNLIFNEPSTDTRTTCSSTVKWKVALCFVFRNNEELIDFPLCPTIRLEVERIVFCYDINTLTFGKKRILYGVVLTRIRGQYRNSRKRTSS</sequence>
<evidence type="ECO:0000313" key="1">
    <source>
        <dbReference type="EMBL" id="GIX89392.1"/>
    </source>
</evidence>
<organism evidence="1 2">
    <name type="scientific">Caerostris extrusa</name>
    <name type="common">Bark spider</name>
    <name type="synonym">Caerostris bankana</name>
    <dbReference type="NCBI Taxonomy" id="172846"/>
    <lineage>
        <taxon>Eukaryota</taxon>
        <taxon>Metazoa</taxon>
        <taxon>Ecdysozoa</taxon>
        <taxon>Arthropoda</taxon>
        <taxon>Chelicerata</taxon>
        <taxon>Arachnida</taxon>
        <taxon>Araneae</taxon>
        <taxon>Araneomorphae</taxon>
        <taxon>Entelegynae</taxon>
        <taxon>Araneoidea</taxon>
        <taxon>Araneidae</taxon>
        <taxon>Caerostris</taxon>
    </lineage>
</organism>
<dbReference type="EMBL" id="BPLR01003856">
    <property type="protein sequence ID" value="GIX89392.1"/>
    <property type="molecule type" value="Genomic_DNA"/>
</dbReference>
<reference evidence="1 2" key="1">
    <citation type="submission" date="2021-06" db="EMBL/GenBank/DDBJ databases">
        <title>Caerostris extrusa draft genome.</title>
        <authorList>
            <person name="Kono N."/>
            <person name="Arakawa K."/>
        </authorList>
    </citation>
    <scope>NUCLEOTIDE SEQUENCE [LARGE SCALE GENOMIC DNA]</scope>
</reference>
<evidence type="ECO:0000313" key="2">
    <source>
        <dbReference type="Proteomes" id="UP001054945"/>
    </source>
</evidence>
<dbReference type="Proteomes" id="UP001054945">
    <property type="component" value="Unassembled WGS sequence"/>
</dbReference>
<dbReference type="AlphaFoldDB" id="A0AAV4NWT8"/>
<keyword evidence="2" id="KW-1185">Reference proteome</keyword>
<accession>A0AAV4NWT8</accession>